<dbReference type="PANTHER" id="PTHR24416">
    <property type="entry name" value="TYROSINE-PROTEIN KINASE RECEPTOR"/>
    <property type="match status" value="1"/>
</dbReference>
<evidence type="ECO:0000313" key="2">
    <source>
        <dbReference type="EMBL" id="VEL21500.1"/>
    </source>
</evidence>
<feature type="domain" description="Serine-threonine/tyrosine-protein kinase catalytic" evidence="1">
    <location>
        <begin position="6"/>
        <end position="72"/>
    </location>
</feature>
<dbReference type="Gene3D" id="1.10.510.10">
    <property type="entry name" value="Transferase(Phosphotransferase) domain 1"/>
    <property type="match status" value="1"/>
</dbReference>
<dbReference type="AlphaFoldDB" id="A0A448WW02"/>
<sequence length="76" mass="8596">MRGLLGVCVWEILSFGVKPFTGLTNTDVMRRVAGGERLSRPAVCPLTAYRLLLDCWMTDPVLRPTFAVLKPRLRYT</sequence>
<name>A0A448WW02_9PLAT</name>
<evidence type="ECO:0000313" key="3">
    <source>
        <dbReference type="Proteomes" id="UP000784294"/>
    </source>
</evidence>
<dbReference type="Proteomes" id="UP000784294">
    <property type="component" value="Unassembled WGS sequence"/>
</dbReference>
<keyword evidence="3" id="KW-1185">Reference proteome</keyword>
<dbReference type="InterPro" id="IPR011009">
    <property type="entry name" value="Kinase-like_dom_sf"/>
</dbReference>
<dbReference type="GO" id="GO:0007169">
    <property type="term" value="P:cell surface receptor protein tyrosine kinase signaling pathway"/>
    <property type="evidence" value="ECO:0007669"/>
    <property type="project" value="TreeGrafter"/>
</dbReference>
<dbReference type="Pfam" id="PF07714">
    <property type="entry name" value="PK_Tyr_Ser-Thr"/>
    <property type="match status" value="1"/>
</dbReference>
<reference evidence="2" key="1">
    <citation type="submission" date="2018-11" db="EMBL/GenBank/DDBJ databases">
        <authorList>
            <consortium name="Pathogen Informatics"/>
        </authorList>
    </citation>
    <scope>NUCLEOTIDE SEQUENCE</scope>
</reference>
<dbReference type="PANTHER" id="PTHR24416:SF611">
    <property type="entry name" value="TYROSINE-PROTEIN KINASE TRANSMEMBRANE RECEPTOR ROR"/>
    <property type="match status" value="1"/>
</dbReference>
<dbReference type="GO" id="GO:0005886">
    <property type="term" value="C:plasma membrane"/>
    <property type="evidence" value="ECO:0007669"/>
    <property type="project" value="TreeGrafter"/>
</dbReference>
<dbReference type="InterPro" id="IPR050122">
    <property type="entry name" value="RTK"/>
</dbReference>
<proteinExistence type="predicted"/>
<dbReference type="OrthoDB" id="98077at2759"/>
<protein>
    <recommendedName>
        <fullName evidence="1">Serine-threonine/tyrosine-protein kinase catalytic domain-containing protein</fullName>
    </recommendedName>
</protein>
<gene>
    <name evidence="2" type="ORF">PXEA_LOCUS14940</name>
</gene>
<accession>A0A448WW02</accession>
<dbReference type="EMBL" id="CAAALY010051655">
    <property type="protein sequence ID" value="VEL21500.1"/>
    <property type="molecule type" value="Genomic_DNA"/>
</dbReference>
<dbReference type="InterPro" id="IPR001245">
    <property type="entry name" value="Ser-Thr/Tyr_kinase_cat_dom"/>
</dbReference>
<dbReference type="GO" id="GO:0004714">
    <property type="term" value="F:transmembrane receptor protein tyrosine kinase activity"/>
    <property type="evidence" value="ECO:0007669"/>
    <property type="project" value="TreeGrafter"/>
</dbReference>
<organism evidence="2 3">
    <name type="scientific">Protopolystoma xenopodis</name>
    <dbReference type="NCBI Taxonomy" id="117903"/>
    <lineage>
        <taxon>Eukaryota</taxon>
        <taxon>Metazoa</taxon>
        <taxon>Spiralia</taxon>
        <taxon>Lophotrochozoa</taxon>
        <taxon>Platyhelminthes</taxon>
        <taxon>Monogenea</taxon>
        <taxon>Polyopisthocotylea</taxon>
        <taxon>Polystomatidea</taxon>
        <taxon>Polystomatidae</taxon>
        <taxon>Protopolystoma</taxon>
    </lineage>
</organism>
<dbReference type="SUPFAM" id="SSF56112">
    <property type="entry name" value="Protein kinase-like (PK-like)"/>
    <property type="match status" value="1"/>
</dbReference>
<dbReference type="GO" id="GO:0043235">
    <property type="term" value="C:receptor complex"/>
    <property type="evidence" value="ECO:0007669"/>
    <property type="project" value="TreeGrafter"/>
</dbReference>
<evidence type="ECO:0000259" key="1">
    <source>
        <dbReference type="Pfam" id="PF07714"/>
    </source>
</evidence>
<comment type="caution">
    <text evidence="2">The sequence shown here is derived from an EMBL/GenBank/DDBJ whole genome shotgun (WGS) entry which is preliminary data.</text>
</comment>